<dbReference type="GO" id="GO:0000976">
    <property type="term" value="F:transcription cis-regulatory region binding"/>
    <property type="evidence" value="ECO:0007669"/>
    <property type="project" value="TreeGrafter"/>
</dbReference>
<name>A0A2N8KV31_9BURK</name>
<dbReference type="PANTHER" id="PTHR47894">
    <property type="entry name" value="HTH-TYPE TRANSCRIPTIONAL REGULATOR GADX"/>
    <property type="match status" value="1"/>
</dbReference>
<dbReference type="SMART" id="SM00342">
    <property type="entry name" value="HTH_ARAC"/>
    <property type="match status" value="1"/>
</dbReference>
<keyword evidence="2" id="KW-0238">DNA-binding</keyword>
<dbReference type="InterPro" id="IPR018060">
    <property type="entry name" value="HTH_AraC"/>
</dbReference>
<proteinExistence type="predicted"/>
<dbReference type="PANTHER" id="PTHR47894:SF1">
    <property type="entry name" value="HTH-TYPE TRANSCRIPTIONAL REGULATOR VQSM"/>
    <property type="match status" value="1"/>
</dbReference>
<reference evidence="6 7" key="1">
    <citation type="submission" date="2018-01" db="EMBL/GenBank/DDBJ databases">
        <title>Draft genome sequence of Paucibacter aquatile CR182 isolated from freshwater of the Nakdong River.</title>
        <authorList>
            <person name="Choi A."/>
            <person name="Chung E.J."/>
        </authorList>
    </citation>
    <scope>NUCLEOTIDE SEQUENCE [LARGE SCALE GENOMIC DNA]</scope>
    <source>
        <strain evidence="6 7">CR182</strain>
    </source>
</reference>
<evidence type="ECO:0000256" key="1">
    <source>
        <dbReference type="ARBA" id="ARBA00023015"/>
    </source>
</evidence>
<gene>
    <name evidence="6" type="ORF">C1O66_07145</name>
</gene>
<dbReference type="Pfam" id="PF12625">
    <property type="entry name" value="Arabinose_bd"/>
    <property type="match status" value="1"/>
</dbReference>
<dbReference type="PROSITE" id="PS01124">
    <property type="entry name" value="HTH_ARAC_FAMILY_2"/>
    <property type="match status" value="1"/>
</dbReference>
<dbReference type="InterPro" id="IPR009057">
    <property type="entry name" value="Homeodomain-like_sf"/>
</dbReference>
<feature type="region of interest" description="Disordered" evidence="4">
    <location>
        <begin position="28"/>
        <end position="47"/>
    </location>
</feature>
<sequence length="395" mass="43145">MMRRTAGTGLTDMANHLTDRAKTAAPWRLSGAPPHAARASSRPVSRDIPPVHPPNLPMTEARVAASYVQLLYEHLAALGLDAAALLGPGPAAGEHFVVLKRWQALLQRAQALDPGPPATFALRLGRGISPRHFGVIGYAALACGTLAQALQRLERHHRSVYDVNQAQVELGPDGLHIVWGVERGRPGPLVDETALAALMHLTRDLSGKPLRALGVDFVNPRPADVKPYEAYFGGPVRFAQPLTRLTLAHADLALPLRASDSALLALLDEQAERLLQELGTHQALSEPLALWRHTLIGLIRSGRTALADLAQALHLSPRSLQRRLSEQGSSFQTLLDQTRQQLAEAYLRDPELELSEVAGLLGYSEHSALSRAFRQWTGQTPQEWRRTQDAKVRRG</sequence>
<protein>
    <submittedName>
        <fullName evidence="6">AraC family transcriptional regulator</fullName>
    </submittedName>
</protein>
<dbReference type="Pfam" id="PF12833">
    <property type="entry name" value="HTH_18"/>
    <property type="match status" value="1"/>
</dbReference>
<feature type="compositionally biased region" description="Low complexity" evidence="4">
    <location>
        <begin position="32"/>
        <end position="43"/>
    </location>
</feature>
<keyword evidence="3" id="KW-0804">Transcription</keyword>
<dbReference type="Proteomes" id="UP000235916">
    <property type="component" value="Unassembled WGS sequence"/>
</dbReference>
<evidence type="ECO:0000313" key="7">
    <source>
        <dbReference type="Proteomes" id="UP000235916"/>
    </source>
</evidence>
<dbReference type="Gene3D" id="1.10.10.60">
    <property type="entry name" value="Homeodomain-like"/>
    <property type="match status" value="1"/>
</dbReference>
<evidence type="ECO:0000256" key="2">
    <source>
        <dbReference type="ARBA" id="ARBA00023125"/>
    </source>
</evidence>
<accession>A0A2N8KV31</accession>
<evidence type="ECO:0000259" key="5">
    <source>
        <dbReference type="PROSITE" id="PS01124"/>
    </source>
</evidence>
<dbReference type="EMBL" id="POSP01000003">
    <property type="protein sequence ID" value="PND37328.1"/>
    <property type="molecule type" value="Genomic_DNA"/>
</dbReference>
<feature type="domain" description="HTH araC/xylS-type" evidence="5">
    <location>
        <begin position="306"/>
        <end position="387"/>
    </location>
</feature>
<evidence type="ECO:0000256" key="3">
    <source>
        <dbReference type="ARBA" id="ARBA00023163"/>
    </source>
</evidence>
<dbReference type="GO" id="GO:0003700">
    <property type="term" value="F:DNA-binding transcription factor activity"/>
    <property type="evidence" value="ECO:0007669"/>
    <property type="project" value="InterPro"/>
</dbReference>
<evidence type="ECO:0000313" key="6">
    <source>
        <dbReference type="EMBL" id="PND37328.1"/>
    </source>
</evidence>
<organism evidence="6 7">
    <name type="scientific">Kinneretia aquatilis</name>
    <dbReference type="NCBI Taxonomy" id="2070761"/>
    <lineage>
        <taxon>Bacteria</taxon>
        <taxon>Pseudomonadati</taxon>
        <taxon>Pseudomonadota</taxon>
        <taxon>Betaproteobacteria</taxon>
        <taxon>Burkholderiales</taxon>
        <taxon>Sphaerotilaceae</taxon>
        <taxon>Roseateles</taxon>
    </lineage>
</organism>
<comment type="caution">
    <text evidence="6">The sequence shown here is derived from an EMBL/GenBank/DDBJ whole genome shotgun (WGS) entry which is preliminary data.</text>
</comment>
<dbReference type="SUPFAM" id="SSF46689">
    <property type="entry name" value="Homeodomain-like"/>
    <property type="match status" value="1"/>
</dbReference>
<keyword evidence="7" id="KW-1185">Reference proteome</keyword>
<dbReference type="GO" id="GO:0005829">
    <property type="term" value="C:cytosol"/>
    <property type="evidence" value="ECO:0007669"/>
    <property type="project" value="TreeGrafter"/>
</dbReference>
<dbReference type="AlphaFoldDB" id="A0A2N8KV31"/>
<dbReference type="OrthoDB" id="6506763at2"/>
<evidence type="ECO:0000256" key="4">
    <source>
        <dbReference type="SAM" id="MobiDB-lite"/>
    </source>
</evidence>
<keyword evidence="1" id="KW-0805">Transcription regulation</keyword>
<dbReference type="InterPro" id="IPR032687">
    <property type="entry name" value="AraC-type_N"/>
</dbReference>